<dbReference type="GO" id="GO:0008757">
    <property type="term" value="F:S-adenosylmethionine-dependent methyltransferase activity"/>
    <property type="evidence" value="ECO:0007669"/>
    <property type="project" value="UniProtKB-ARBA"/>
</dbReference>
<dbReference type="GO" id="GO:0005829">
    <property type="term" value="C:cytosol"/>
    <property type="evidence" value="ECO:0007669"/>
    <property type="project" value="TreeGrafter"/>
</dbReference>
<evidence type="ECO:0000313" key="2">
    <source>
        <dbReference type="Proteomes" id="UP001285354"/>
    </source>
</evidence>
<comment type="caution">
    <text evidence="1">The sequence shown here is derived from an EMBL/GenBank/DDBJ whole genome shotgun (WGS) entry which is preliminary data.</text>
</comment>
<dbReference type="InterPro" id="IPR029063">
    <property type="entry name" value="SAM-dependent_MTases_sf"/>
</dbReference>
<dbReference type="InterPro" id="IPR019410">
    <property type="entry name" value="Methyltransf_16"/>
</dbReference>
<dbReference type="PANTHER" id="PTHR14614:SF132">
    <property type="entry name" value="PROTEIN-LYSINE METHYLTRANSFERASE C42C1.13"/>
    <property type="match status" value="1"/>
</dbReference>
<dbReference type="Proteomes" id="UP001285354">
    <property type="component" value="Unassembled WGS sequence"/>
</dbReference>
<proteinExistence type="predicted"/>
<organism evidence="1 2">
    <name type="scientific">Diplocarpon rosae</name>
    <dbReference type="NCBI Taxonomy" id="946125"/>
    <lineage>
        <taxon>Eukaryota</taxon>
        <taxon>Fungi</taxon>
        <taxon>Dikarya</taxon>
        <taxon>Ascomycota</taxon>
        <taxon>Pezizomycotina</taxon>
        <taxon>Leotiomycetes</taxon>
        <taxon>Helotiales</taxon>
        <taxon>Drepanopezizaceae</taxon>
        <taxon>Diplocarpon</taxon>
    </lineage>
</organism>
<dbReference type="AlphaFoldDB" id="A0AAD9SYR7"/>
<dbReference type="PANTHER" id="PTHR14614">
    <property type="entry name" value="HEPATOCELLULAR CARCINOMA-ASSOCIATED ANTIGEN"/>
    <property type="match status" value="1"/>
</dbReference>
<reference evidence="1" key="1">
    <citation type="submission" date="2023-06" db="EMBL/GenBank/DDBJ databases">
        <title>Draft genome of Marssonina rosae.</title>
        <authorList>
            <person name="Cheng Q."/>
        </authorList>
    </citation>
    <scope>NUCLEOTIDE SEQUENCE</scope>
    <source>
        <strain evidence="1">R4</strain>
    </source>
</reference>
<gene>
    <name evidence="1" type="ORF">QTJ16_004343</name>
</gene>
<name>A0AAD9SYR7_9HELO</name>
<sequence>MHYIRFLKPPRPSQPGSLRAVVTITTDLGESFLTTSIPLVVTLIDSYGDRIGTSAEYLWKGTCGHRGLVIEISAGKQTMQTIESSKMCIHAKDTGIRVDNLQDILPRNPRSRNNKETGRVVGITGPLLANGMCERVFNSTSGPELYIWEETGESIARHIWDAGLVLSAYLTRLCLEPVTDLPNLRRKLAEEDLKVLELGAGCGIVGITLSRLGLLNVAKIVLTDLEEASDILTQNLSGLPPAVPALAADLDGPDQDSPEADLLSISLPSGAPLPPLSLPTLPTHQVLDWSLPLPPSIASISWNLILIADCTYNPDVVPSLIATLGQLYHGNPRLTVLLAMKVRHESEAVFFELMTEQHWVVKESCRVDLPVLGAESEEIEIFVFGRG</sequence>
<dbReference type="Gene3D" id="3.40.50.150">
    <property type="entry name" value="Vaccinia Virus protein VP39"/>
    <property type="match status" value="1"/>
</dbReference>
<dbReference type="SUPFAM" id="SSF53335">
    <property type="entry name" value="S-adenosyl-L-methionine-dependent methyltransferases"/>
    <property type="match status" value="1"/>
</dbReference>
<protein>
    <submittedName>
        <fullName evidence="1">Uncharacterized protein</fullName>
    </submittedName>
</protein>
<dbReference type="Pfam" id="PF10294">
    <property type="entry name" value="Methyltransf_16"/>
    <property type="match status" value="2"/>
</dbReference>
<accession>A0AAD9SYR7</accession>
<keyword evidence="2" id="KW-1185">Reference proteome</keyword>
<dbReference type="EMBL" id="JAUBYV010000006">
    <property type="protein sequence ID" value="KAK2626081.1"/>
    <property type="molecule type" value="Genomic_DNA"/>
</dbReference>
<evidence type="ECO:0000313" key="1">
    <source>
        <dbReference type="EMBL" id="KAK2626081.1"/>
    </source>
</evidence>